<organism evidence="1 2">
    <name type="scientific">Nonomuraea turkmeniaca</name>
    <dbReference type="NCBI Taxonomy" id="103838"/>
    <lineage>
        <taxon>Bacteria</taxon>
        <taxon>Bacillati</taxon>
        <taxon>Actinomycetota</taxon>
        <taxon>Actinomycetes</taxon>
        <taxon>Streptosporangiales</taxon>
        <taxon>Streptosporangiaceae</taxon>
        <taxon>Nonomuraea</taxon>
    </lineage>
</organism>
<comment type="caution">
    <text evidence="1">The sequence shown here is derived from an EMBL/GenBank/DDBJ whole genome shotgun (WGS) entry which is preliminary data.</text>
</comment>
<dbReference type="OrthoDB" id="3078456at2"/>
<dbReference type="AlphaFoldDB" id="A0A5S4FNQ1"/>
<dbReference type="RefSeq" id="WP_138666382.1">
    <property type="nucleotide sequence ID" value="NZ_VCKY01000034.1"/>
</dbReference>
<evidence type="ECO:0000313" key="1">
    <source>
        <dbReference type="EMBL" id="TMR22074.1"/>
    </source>
</evidence>
<name>A0A5S4FNQ1_9ACTN</name>
<dbReference type="EMBL" id="VCKY01000034">
    <property type="protein sequence ID" value="TMR22074.1"/>
    <property type="molecule type" value="Genomic_DNA"/>
</dbReference>
<accession>A0A5S4FNQ1</accession>
<evidence type="ECO:0000313" key="2">
    <source>
        <dbReference type="Proteomes" id="UP000309128"/>
    </source>
</evidence>
<reference evidence="1 2" key="1">
    <citation type="submission" date="2019-05" db="EMBL/GenBank/DDBJ databases">
        <title>Draft genome sequence of Nonomuraea turkmeniaca DSM 43926.</title>
        <authorList>
            <person name="Saricaoglu S."/>
            <person name="Isik K."/>
        </authorList>
    </citation>
    <scope>NUCLEOTIDE SEQUENCE [LARGE SCALE GENOMIC DNA]</scope>
    <source>
        <strain evidence="1 2">DSM 43926</strain>
    </source>
</reference>
<protein>
    <submittedName>
        <fullName evidence="1">Uncharacterized protein</fullName>
    </submittedName>
</protein>
<sequence length="140" mass="15905">MTHAHPTPPRDILEVTKWTYESLLSTMPITVLHQAEDGDNRSGDRFSLVRHHDGRFGLLIFGWASCSRCDALQACKTPADFAELHEQVFSGIHWEATAADLLAYLDHKDIRLDWWGHQPLGPRFRAEAAAYLTRLIVETP</sequence>
<proteinExistence type="predicted"/>
<gene>
    <name evidence="1" type="ORF">ETD86_12970</name>
</gene>
<keyword evidence="2" id="KW-1185">Reference proteome</keyword>
<dbReference type="Proteomes" id="UP000309128">
    <property type="component" value="Unassembled WGS sequence"/>
</dbReference>